<gene>
    <name evidence="1" type="ORF">CCGE525_37025</name>
</gene>
<dbReference type="EMBL" id="CP032697">
    <property type="protein sequence ID" value="AYG64358.1"/>
    <property type="molecule type" value="Genomic_DNA"/>
</dbReference>
<geneLocation type="plasmid" evidence="2">
    <name>prccge525a</name>
</geneLocation>
<accession>A0A387G1E2</accession>
<dbReference type="KEGG" id="rjg:CCGE525_37025"/>
<dbReference type="AlphaFoldDB" id="A0A387G1E2"/>
<keyword evidence="1" id="KW-0614">Plasmid</keyword>
<dbReference type="Proteomes" id="UP000282195">
    <property type="component" value="Plasmid pRCCGE525a"/>
</dbReference>
<protein>
    <submittedName>
        <fullName evidence="1">Uncharacterized protein</fullName>
    </submittedName>
</protein>
<reference evidence="1 2" key="1">
    <citation type="submission" date="2018-10" db="EMBL/GenBank/DDBJ databases">
        <title>Rhizobium etli, R. leguminosarum and a new Rhizobium genospecies from Phaseolus dumosus.</title>
        <authorList>
            <person name="Ramirez-Puebla S.T."/>
            <person name="Rogel-Hernandez M.A."/>
            <person name="Guerrero G."/>
            <person name="Ormeno-Orrillo E."/>
            <person name="Martinez-Romero J.C."/>
            <person name="Negrete-Yankelevich S."/>
            <person name="Martinez-Romero E."/>
        </authorList>
    </citation>
    <scope>NUCLEOTIDE SEQUENCE [LARGE SCALE GENOMIC DNA]</scope>
    <source>
        <strain evidence="1 2">CCGE525</strain>
        <plasmid evidence="2">prccge525a</plasmid>
    </source>
</reference>
<keyword evidence="2" id="KW-1185">Reference proteome</keyword>
<sequence>MNRFAEQALASWFVSRRAGRLPAVSEVPCQSTGHRGCTRHASMTVRPILIALQQMSRMLQVSLQALIGRRLQDAVPQPICDSYLRWQRIDASSPMASAQYRVEPGSGEP</sequence>
<evidence type="ECO:0000313" key="2">
    <source>
        <dbReference type="Proteomes" id="UP000282195"/>
    </source>
</evidence>
<organism evidence="1 2">
    <name type="scientific">Rhizobium jaguaris</name>
    <dbReference type="NCBI Taxonomy" id="1312183"/>
    <lineage>
        <taxon>Bacteria</taxon>
        <taxon>Pseudomonadati</taxon>
        <taxon>Pseudomonadota</taxon>
        <taxon>Alphaproteobacteria</taxon>
        <taxon>Hyphomicrobiales</taxon>
        <taxon>Rhizobiaceae</taxon>
        <taxon>Rhizobium/Agrobacterium group</taxon>
        <taxon>Rhizobium</taxon>
    </lineage>
</organism>
<proteinExistence type="predicted"/>
<name>A0A387G1E2_9HYPH</name>
<evidence type="ECO:0000313" key="1">
    <source>
        <dbReference type="EMBL" id="AYG64358.1"/>
    </source>
</evidence>